<feature type="transmembrane region" description="Helical" evidence="2">
    <location>
        <begin position="63"/>
        <end position="83"/>
    </location>
</feature>
<dbReference type="RefSeq" id="WP_043466906.1">
    <property type="nucleotide sequence ID" value="NZ_JBFACB010000006.1"/>
</dbReference>
<dbReference type="Proteomes" id="UP000028058">
    <property type="component" value="Unassembled WGS sequence"/>
</dbReference>
<evidence type="ECO:0000313" key="4">
    <source>
        <dbReference type="Proteomes" id="UP000028058"/>
    </source>
</evidence>
<evidence type="ECO:0000256" key="1">
    <source>
        <dbReference type="SAM" id="MobiDB-lite"/>
    </source>
</evidence>
<dbReference type="AlphaFoldDB" id="A0A3R7IP67"/>
<protein>
    <submittedName>
        <fullName evidence="3">Uncharacterized protein</fullName>
    </submittedName>
</protein>
<name>A0A3R7IP67_9ACTN</name>
<comment type="caution">
    <text evidence="3">The sequence shown here is derived from an EMBL/GenBank/DDBJ whole genome shotgun (WGS) entry which is preliminary data.</text>
</comment>
<proteinExistence type="predicted"/>
<organism evidence="3 4">
    <name type="scientific">Streptomyces xinghaiensis</name>
    <dbReference type="NCBI Taxonomy" id="1038928"/>
    <lineage>
        <taxon>Bacteria</taxon>
        <taxon>Bacillati</taxon>
        <taxon>Actinomycetota</taxon>
        <taxon>Actinomycetes</taxon>
        <taxon>Kitasatosporales</taxon>
        <taxon>Streptomycetaceae</taxon>
        <taxon>Streptomyces</taxon>
    </lineage>
</organism>
<gene>
    <name evidence="3" type="ORF">SFRA_021705</name>
</gene>
<keyword evidence="4" id="KW-1185">Reference proteome</keyword>
<accession>A0A3R7IP67</accession>
<dbReference type="EMBL" id="JNAD02000011">
    <property type="protein sequence ID" value="RKM93131.1"/>
    <property type="molecule type" value="Genomic_DNA"/>
</dbReference>
<feature type="region of interest" description="Disordered" evidence="1">
    <location>
        <begin position="92"/>
        <end position="124"/>
    </location>
</feature>
<evidence type="ECO:0000313" key="3">
    <source>
        <dbReference type="EMBL" id="RKM93131.1"/>
    </source>
</evidence>
<feature type="transmembrane region" description="Helical" evidence="2">
    <location>
        <begin position="34"/>
        <end position="57"/>
    </location>
</feature>
<evidence type="ECO:0000256" key="2">
    <source>
        <dbReference type="SAM" id="Phobius"/>
    </source>
</evidence>
<dbReference type="OrthoDB" id="4333366at2"/>
<sequence length="124" mass="13032">MGARDKRSGVDTWVHICNEIIHHVLPFRARTVHLLWVVTIPPMVLGGFLAVVVMVLIPNPYGWFGVAGCGAGVLLTARLRAWLRPPLRGGWTATGRSAAPGPGEAVASGGAPGEEEAPTSLPPP</sequence>
<reference evidence="3 4" key="1">
    <citation type="journal article" date="2014" name="Genome Announc.">
        <title>Draft Genome Sequence of Streptomyces fradiae ATCC 19609, a Strain Highly Sensitive to Antibiotics.</title>
        <authorList>
            <person name="Bekker O.B."/>
            <person name="Klimina K.M."/>
            <person name="Vatlin A.A."/>
            <person name="Zakharevich N.V."/>
            <person name="Kasianov A.S."/>
            <person name="Danilenko V.N."/>
        </authorList>
    </citation>
    <scope>NUCLEOTIDE SEQUENCE [LARGE SCALE GENOMIC DNA]</scope>
    <source>
        <strain evidence="3 4">ATCC 19609</strain>
    </source>
</reference>
<keyword evidence="2" id="KW-0812">Transmembrane</keyword>
<keyword evidence="2" id="KW-1133">Transmembrane helix</keyword>
<keyword evidence="2" id="KW-0472">Membrane</keyword>